<dbReference type="RefSeq" id="WP_280525250.1">
    <property type="nucleotide sequence ID" value="NZ_BPQI01000102.1"/>
</dbReference>
<dbReference type="GO" id="GO:0006355">
    <property type="term" value="P:regulation of DNA-templated transcription"/>
    <property type="evidence" value="ECO:0007669"/>
    <property type="project" value="InterPro"/>
</dbReference>
<dbReference type="Pfam" id="PF11112">
    <property type="entry name" value="PyocinActivator"/>
    <property type="match status" value="1"/>
</dbReference>
<dbReference type="Proteomes" id="UP000401717">
    <property type="component" value="Unassembled WGS sequence"/>
</dbReference>
<dbReference type="Proteomes" id="UP001055303">
    <property type="component" value="Unassembled WGS sequence"/>
</dbReference>
<keyword evidence="4" id="KW-1185">Reference proteome</keyword>
<accession>A0A564FSV9</accession>
<evidence type="ECO:0000313" key="3">
    <source>
        <dbReference type="Proteomes" id="UP000401717"/>
    </source>
</evidence>
<dbReference type="EMBL" id="CABFVH010000003">
    <property type="protein sequence ID" value="VUF11245.1"/>
    <property type="molecule type" value="Genomic_DNA"/>
</dbReference>
<gene>
    <name evidence="1" type="ORF">IFDJLNFL_3360</name>
    <name evidence="2" type="ORF">MTDSW087_00922</name>
</gene>
<reference evidence="2 3" key="1">
    <citation type="submission" date="2019-06" db="EMBL/GenBank/DDBJ databases">
        <authorList>
            <person name="Rodrigo-Torres L."/>
            <person name="Arahal R. D."/>
            <person name="Lucena T."/>
        </authorList>
    </citation>
    <scope>NUCLEOTIDE SEQUENCE [LARGE SCALE GENOMIC DNA]</scope>
    <source>
        <strain evidence="2 3">SW08-7</strain>
    </source>
</reference>
<dbReference type="EMBL" id="BPQI01000102">
    <property type="protein sequence ID" value="GJD57459.1"/>
    <property type="molecule type" value="Genomic_DNA"/>
</dbReference>
<dbReference type="AlphaFoldDB" id="A0A564FSV9"/>
<evidence type="ECO:0000313" key="4">
    <source>
        <dbReference type="Proteomes" id="UP001055303"/>
    </source>
</evidence>
<evidence type="ECO:0000313" key="2">
    <source>
        <dbReference type="EMBL" id="VUF11245.1"/>
    </source>
</evidence>
<sequence length="125" mass="14281">MRQAQRAEAAAEPRDAPMVRTTFLLVALYGFRPLLPIERVARDFFSHHTAEKLVRLISAGRITLPLVRIDASPRCAKHVALVDLARWIDDRAEEARIEVRLSELQGRPVFDPCCTEPPRPWRDSL</sequence>
<evidence type="ECO:0000313" key="1">
    <source>
        <dbReference type="EMBL" id="GJD57459.1"/>
    </source>
</evidence>
<name>A0A564FSV9_9HYPH</name>
<reference evidence="1" key="2">
    <citation type="journal article" date="2021" name="Front. Microbiol.">
        <title>Comprehensive Comparative Genomics and Phenotyping of Methylobacterium Species.</title>
        <authorList>
            <person name="Alessa O."/>
            <person name="Ogura Y."/>
            <person name="Fujitani Y."/>
            <person name="Takami H."/>
            <person name="Hayashi T."/>
            <person name="Sahin N."/>
            <person name="Tani A."/>
        </authorList>
    </citation>
    <scope>NUCLEOTIDE SEQUENCE</scope>
    <source>
        <strain evidence="1">DSM 22415</strain>
    </source>
</reference>
<reference evidence="1" key="3">
    <citation type="submission" date="2021-08" db="EMBL/GenBank/DDBJ databases">
        <authorList>
            <person name="Tani A."/>
            <person name="Ola A."/>
            <person name="Ogura Y."/>
            <person name="Katsura K."/>
            <person name="Hayashi T."/>
        </authorList>
    </citation>
    <scope>NUCLEOTIDE SEQUENCE</scope>
    <source>
        <strain evidence="1">DSM 22415</strain>
    </source>
</reference>
<protein>
    <recommendedName>
        <fullName evidence="5">Pyocin activator protein PrtN</fullName>
    </recommendedName>
</protein>
<organism evidence="2 3">
    <name type="scientific">Methylobacterium dankookense</name>
    <dbReference type="NCBI Taxonomy" id="560405"/>
    <lineage>
        <taxon>Bacteria</taxon>
        <taxon>Pseudomonadati</taxon>
        <taxon>Pseudomonadota</taxon>
        <taxon>Alphaproteobacteria</taxon>
        <taxon>Hyphomicrobiales</taxon>
        <taxon>Methylobacteriaceae</taxon>
        <taxon>Methylobacterium</taxon>
    </lineage>
</organism>
<dbReference type="InterPro" id="IPR020518">
    <property type="entry name" value="Tscrpt_reg_PrtN"/>
</dbReference>
<evidence type="ECO:0008006" key="5">
    <source>
        <dbReference type="Google" id="ProtNLM"/>
    </source>
</evidence>
<proteinExistence type="predicted"/>